<protein>
    <submittedName>
        <fullName evidence="2">ParA family protein</fullName>
    </submittedName>
</protein>
<dbReference type="Gene3D" id="3.40.50.300">
    <property type="entry name" value="P-loop containing nucleotide triphosphate hydrolases"/>
    <property type="match status" value="1"/>
</dbReference>
<accession>A0A4Z0PZR6</accession>
<evidence type="ECO:0000313" key="2">
    <source>
        <dbReference type="EMBL" id="TGE22736.1"/>
    </source>
</evidence>
<comment type="caution">
    <text evidence="2">The sequence shown here is derived from an EMBL/GenBank/DDBJ whole genome shotgun (WGS) entry which is preliminary data.</text>
</comment>
<gene>
    <name evidence="2" type="ORF">E5K02_23695</name>
</gene>
<feature type="domain" description="AAA" evidence="1">
    <location>
        <begin position="27"/>
        <end position="213"/>
    </location>
</feature>
<keyword evidence="3" id="KW-1185">Reference proteome</keyword>
<dbReference type="InterPro" id="IPR027417">
    <property type="entry name" value="P-loop_NTPase"/>
</dbReference>
<sequence length="298" mass="32238">MANNVSLLNLSIIVRMANNSEAHNCWVIAVANNKGGVGKTTSTVAIGSILRSMGHRVLLCDLDPQGNLTTHLAGSNLEVSGHMGDVLAGSVPITEAILTYEPGKDASGALSKAPEAAQLDFVPASYEMNMFESGLQKKNGYATLLRTALRPVRPHYDFILLDTPPSLQTYTIVSLVAADGYLIPAEPEKFSYDGVKAVMEAAENVKDRLNPGLLLLGIFFTCYNADIRNVTHKLVVEQIEKNYGAESILPSVRKDAALVKAQVNAQTIQHFAPDSRAAVDYHELTAQLLTRLVQEHVD</sequence>
<evidence type="ECO:0000313" key="3">
    <source>
        <dbReference type="Proteomes" id="UP000298471"/>
    </source>
</evidence>
<name>A0A4Z0PZR6_9BACT</name>
<dbReference type="InterPro" id="IPR025669">
    <property type="entry name" value="AAA_dom"/>
</dbReference>
<reference evidence="2 3" key="1">
    <citation type="submission" date="2019-04" db="EMBL/GenBank/DDBJ databases">
        <authorList>
            <person name="Feng G."/>
            <person name="Zhang J."/>
            <person name="Zhu H."/>
        </authorList>
    </citation>
    <scope>NUCLEOTIDE SEQUENCE [LARGE SCALE GENOMIC DNA]</scope>
    <source>
        <strain evidence="2 3">9PBR-1</strain>
    </source>
</reference>
<dbReference type="PANTHER" id="PTHR13696">
    <property type="entry name" value="P-LOOP CONTAINING NUCLEOSIDE TRIPHOSPHATE HYDROLASE"/>
    <property type="match status" value="1"/>
</dbReference>
<dbReference type="Proteomes" id="UP000298471">
    <property type="component" value="Unassembled WGS sequence"/>
</dbReference>
<evidence type="ECO:0000259" key="1">
    <source>
        <dbReference type="Pfam" id="PF13614"/>
    </source>
</evidence>
<dbReference type="EMBL" id="SRMB01000006">
    <property type="protein sequence ID" value="TGE22736.1"/>
    <property type="molecule type" value="Genomic_DNA"/>
</dbReference>
<dbReference type="RefSeq" id="WP_135398667.1">
    <property type="nucleotide sequence ID" value="NZ_SRMB01000006.1"/>
</dbReference>
<organism evidence="2 3">
    <name type="scientific">Hymenobacter metallicola</name>
    <dbReference type="NCBI Taxonomy" id="2563114"/>
    <lineage>
        <taxon>Bacteria</taxon>
        <taxon>Pseudomonadati</taxon>
        <taxon>Bacteroidota</taxon>
        <taxon>Cytophagia</taxon>
        <taxon>Cytophagales</taxon>
        <taxon>Hymenobacteraceae</taxon>
        <taxon>Hymenobacter</taxon>
    </lineage>
</organism>
<dbReference type="CDD" id="cd02042">
    <property type="entry name" value="ParAB_family"/>
    <property type="match status" value="1"/>
</dbReference>
<dbReference type="PANTHER" id="PTHR13696:SF52">
    <property type="entry name" value="PARA FAMILY PROTEIN CT_582"/>
    <property type="match status" value="1"/>
</dbReference>
<dbReference type="AlphaFoldDB" id="A0A4Z0PZR6"/>
<dbReference type="Pfam" id="PF13614">
    <property type="entry name" value="AAA_31"/>
    <property type="match status" value="1"/>
</dbReference>
<dbReference type="InterPro" id="IPR050678">
    <property type="entry name" value="DNA_Partitioning_ATPase"/>
</dbReference>
<proteinExistence type="predicted"/>
<dbReference type="SUPFAM" id="SSF52540">
    <property type="entry name" value="P-loop containing nucleoside triphosphate hydrolases"/>
    <property type="match status" value="1"/>
</dbReference>
<dbReference type="OrthoDB" id="9815116at2"/>